<dbReference type="Proteomes" id="UP000235405">
    <property type="component" value="Unassembled WGS sequence"/>
</dbReference>
<evidence type="ECO:0000313" key="2">
    <source>
        <dbReference type="Proteomes" id="UP000235405"/>
    </source>
</evidence>
<evidence type="ECO:0000313" key="1">
    <source>
        <dbReference type="EMBL" id="PMF23108.1"/>
    </source>
</evidence>
<dbReference type="AlphaFoldDB" id="A0A2N7CGS2"/>
<name>A0A2N7CGS2_VIBSP</name>
<dbReference type="EMBL" id="MCSW01000154">
    <property type="protein sequence ID" value="PMF23108.1"/>
    <property type="molecule type" value="Genomic_DNA"/>
</dbReference>
<comment type="caution">
    <text evidence="1">The sequence shown here is derived from an EMBL/GenBank/DDBJ whole genome shotgun (WGS) entry which is preliminary data.</text>
</comment>
<sequence>MPISKQCHNLWREIFIEPRKQKARRYEDIDPKIAPLVLQLNAVPSMKTLASCQGHAFGRPEPPYVYFEAEQGAVERLIQAIRKARQQGKLHHPWEIIGQYNHEIQLLWSLSSTYYDQYYLKSNIIDLAWHRDRIDDDIQTLTHITRQLQEIL</sequence>
<proteinExistence type="predicted"/>
<protein>
    <submittedName>
        <fullName evidence="1">Uncharacterized protein</fullName>
    </submittedName>
</protein>
<organism evidence="1 2">
    <name type="scientific">Vibrio splendidus</name>
    <dbReference type="NCBI Taxonomy" id="29497"/>
    <lineage>
        <taxon>Bacteria</taxon>
        <taxon>Pseudomonadati</taxon>
        <taxon>Pseudomonadota</taxon>
        <taxon>Gammaproteobacteria</taxon>
        <taxon>Vibrionales</taxon>
        <taxon>Vibrionaceae</taxon>
        <taxon>Vibrio</taxon>
    </lineage>
</organism>
<dbReference type="RefSeq" id="WP_050613215.1">
    <property type="nucleotide sequence ID" value="NZ_MCSW01000154.1"/>
</dbReference>
<gene>
    <name evidence="1" type="ORF">BCV19_04905</name>
</gene>
<reference evidence="2" key="1">
    <citation type="submission" date="2016-07" db="EMBL/GenBank/DDBJ databases">
        <title>Nontailed viruses are major unrecognized killers of bacteria in the ocean.</title>
        <authorList>
            <person name="Kauffman K."/>
            <person name="Hussain F."/>
            <person name="Yang J."/>
            <person name="Arevalo P."/>
            <person name="Brown J."/>
            <person name="Cutler M."/>
            <person name="Kelly L."/>
            <person name="Polz M.F."/>
        </authorList>
    </citation>
    <scope>NUCLEOTIDE SEQUENCE [LARGE SCALE GENOMIC DNA]</scope>
    <source>
        <strain evidence="2">10N.286.54.F3</strain>
    </source>
</reference>
<accession>A0A2N7CGS2</accession>